<dbReference type="Proteomes" id="UP000062645">
    <property type="component" value="Chromosome"/>
</dbReference>
<evidence type="ECO:0000256" key="3">
    <source>
        <dbReference type="ARBA" id="ARBA00022692"/>
    </source>
</evidence>
<evidence type="ECO:0000256" key="4">
    <source>
        <dbReference type="ARBA" id="ARBA00022989"/>
    </source>
</evidence>
<evidence type="ECO:0000256" key="1">
    <source>
        <dbReference type="ARBA" id="ARBA00004308"/>
    </source>
</evidence>
<evidence type="ECO:0000313" key="8">
    <source>
        <dbReference type="Proteomes" id="UP000062645"/>
    </source>
</evidence>
<evidence type="ECO:0000256" key="2">
    <source>
        <dbReference type="ARBA" id="ARBA00008053"/>
    </source>
</evidence>
<dbReference type="PIRSF" id="PIRSF032178">
    <property type="entry name" value="UCP032178"/>
    <property type="match status" value="1"/>
</dbReference>
<comment type="similarity">
    <text evidence="2">Belongs to the UPF0754 family.</text>
</comment>
<organism evidence="7 8">
    <name type="scientific">Nostoc piscinale CENA21</name>
    <dbReference type="NCBI Taxonomy" id="224013"/>
    <lineage>
        <taxon>Bacteria</taxon>
        <taxon>Bacillati</taxon>
        <taxon>Cyanobacteriota</taxon>
        <taxon>Cyanophyceae</taxon>
        <taxon>Nostocales</taxon>
        <taxon>Nostocaceae</taxon>
        <taxon>Nostoc</taxon>
    </lineage>
</organism>
<keyword evidence="5 6" id="KW-0472">Membrane</keyword>
<proteinExistence type="inferred from homology"/>
<evidence type="ECO:0000313" key="7">
    <source>
        <dbReference type="EMBL" id="ALF56332.1"/>
    </source>
</evidence>
<comment type="subcellular location">
    <subcellularLocation>
        <location evidence="1">Endomembrane system</location>
    </subcellularLocation>
</comment>
<evidence type="ECO:0000256" key="6">
    <source>
        <dbReference type="SAM" id="Phobius"/>
    </source>
</evidence>
<evidence type="ECO:0000256" key="5">
    <source>
        <dbReference type="ARBA" id="ARBA00023136"/>
    </source>
</evidence>
<gene>
    <name evidence="7" type="ORF">ACX27_10060</name>
</gene>
<dbReference type="GO" id="GO:0012505">
    <property type="term" value="C:endomembrane system"/>
    <property type="evidence" value="ECO:0007669"/>
    <property type="project" value="UniProtKB-SubCell"/>
</dbReference>
<feature type="transmembrane region" description="Helical" evidence="6">
    <location>
        <begin position="386"/>
        <end position="408"/>
    </location>
</feature>
<accession>A0A0M4T6V6</accession>
<dbReference type="PANTHER" id="PTHR35791:SF1">
    <property type="entry name" value="UPF0754 MEMBRANE PROTEIN YHEB"/>
    <property type="match status" value="1"/>
</dbReference>
<name>A0A0M4T6V6_9NOSO</name>
<keyword evidence="4 6" id="KW-1133">Transmembrane helix</keyword>
<dbReference type="InterPro" id="IPR007383">
    <property type="entry name" value="DUF445"/>
</dbReference>
<dbReference type="OrthoDB" id="9787430at2"/>
<dbReference type="EMBL" id="CP012036">
    <property type="protein sequence ID" value="ALF56332.1"/>
    <property type="molecule type" value="Genomic_DNA"/>
</dbReference>
<reference evidence="7 8" key="2">
    <citation type="journal article" date="2016" name="Genome Announc.">
        <title>Draft Genome Sequence of the N2-Fixing Cyanobacterium Nostoc piscinale CENA21, Isolated from the Brazilian Amazon Floodplain.</title>
        <authorList>
            <person name="Leao T."/>
            <person name="Guimaraes P.I."/>
            <person name="de Melo A.G."/>
            <person name="Ramos R.T."/>
            <person name="Leao P.N."/>
            <person name="Silva A."/>
            <person name="Fiore M.F."/>
            <person name="Schneider M.P."/>
        </authorList>
    </citation>
    <scope>NUCLEOTIDE SEQUENCE [LARGE SCALE GENOMIC DNA]</scope>
    <source>
        <strain evidence="7 8">CENA21</strain>
    </source>
</reference>
<dbReference type="PATRIC" id="fig|224013.5.peg.2430"/>
<keyword evidence="8" id="KW-1185">Reference proteome</keyword>
<dbReference type="STRING" id="224013.ACX27_10060"/>
<sequence>MDWSHLWLYVSPPILGGVIGYFTNDIAIKMLFRPYRAIYIGGRRVPFTPGLIPRNQERLAKNISNTIMGSLLTPEELQNLARRLLQTERVQGAILWLLKLAIEQIKADKNQKSAKIVAGILRDLLGESLPRLLKVLARREDFLEAQINQIFDQVLLDLQLTDEQATRLADWLLQTVLPPDVLRQAIVDFLTDRTIQIIDESFREKTSGTYWVVANLFGLRNTLTRLRTFCLDEKEATNARLQELTQDLQVRDRLKKILQNLSLQNLPIGTVRQLRKTTRETVRQYIQSTGGDLLQGFTDSVNWENIATLLLNRLSASPVVNSSLEVVSLELALILERYLEKDLEAIVAQVIPILSIDQVIIDRVKSTSPADLEAAIEGIVKNELQAIVTLGGVLGFIVGLCQTAFLILSQQ</sequence>
<dbReference type="InterPro" id="IPR016991">
    <property type="entry name" value="UCP032178"/>
</dbReference>
<dbReference type="Pfam" id="PF04286">
    <property type="entry name" value="DUF445"/>
    <property type="match status" value="1"/>
</dbReference>
<reference evidence="8" key="1">
    <citation type="submission" date="2015-07" db="EMBL/GenBank/DDBJ databases">
        <title>Genome Of Nitrogen-Fixing Cyanobacterium Nostoc piscinale CENA21 From Solimoes/Amazon River Floodplain Sediments And Comparative Genomics To Uncover Biosynthetic Natural Products Potential.</title>
        <authorList>
            <person name="Leao T.F."/>
            <person name="Leao P.N."/>
            <person name="Guimaraes P.I."/>
            <person name="de Melo A.G.C."/>
            <person name="Ramos R.T.J."/>
            <person name="Silva A."/>
            <person name="Fiore M.F."/>
            <person name="Schneider M.P.C."/>
        </authorList>
    </citation>
    <scope>NUCLEOTIDE SEQUENCE [LARGE SCALE GENOMIC DNA]</scope>
    <source>
        <strain evidence="8">CENA21</strain>
    </source>
</reference>
<feature type="transmembrane region" description="Helical" evidence="6">
    <location>
        <begin position="6"/>
        <end position="23"/>
    </location>
</feature>
<dbReference type="PANTHER" id="PTHR35791">
    <property type="entry name" value="UPF0754 MEMBRANE PROTEIN YHEB"/>
    <property type="match status" value="1"/>
</dbReference>
<dbReference type="KEGG" id="npz:ACX27_10060"/>
<dbReference type="RefSeq" id="WP_062298261.1">
    <property type="nucleotide sequence ID" value="NZ_CP012036.1"/>
</dbReference>
<keyword evidence="3 6" id="KW-0812">Transmembrane</keyword>
<dbReference type="AlphaFoldDB" id="A0A0M4T6V6"/>
<protein>
    <submittedName>
        <fullName evidence="7">Membrane protein</fullName>
    </submittedName>
</protein>